<feature type="region of interest" description="Disordered" evidence="1">
    <location>
        <begin position="1"/>
        <end position="50"/>
    </location>
</feature>
<feature type="domain" description="Methyltransferase" evidence="2">
    <location>
        <begin position="680"/>
        <end position="774"/>
    </location>
</feature>
<evidence type="ECO:0000313" key="3">
    <source>
        <dbReference type="EMBL" id="GJJ75727.1"/>
    </source>
</evidence>
<dbReference type="SUPFAM" id="SSF53335">
    <property type="entry name" value="S-adenosyl-L-methionine-dependent methyltransferases"/>
    <property type="match status" value="1"/>
</dbReference>
<dbReference type="CDD" id="cd02440">
    <property type="entry name" value="AdoMet_MTases"/>
    <property type="match status" value="1"/>
</dbReference>
<protein>
    <recommendedName>
        <fullName evidence="2">Methyltransferase domain-containing protein</fullName>
    </recommendedName>
</protein>
<keyword evidence="4" id="KW-1185">Reference proteome</keyword>
<dbReference type="Proteomes" id="UP000827284">
    <property type="component" value="Unassembled WGS sequence"/>
</dbReference>
<name>A0A9P3LZ29_9FUNG</name>
<evidence type="ECO:0000256" key="1">
    <source>
        <dbReference type="SAM" id="MobiDB-lite"/>
    </source>
</evidence>
<dbReference type="EMBL" id="BQFW01000011">
    <property type="protein sequence ID" value="GJJ75727.1"/>
    <property type="molecule type" value="Genomic_DNA"/>
</dbReference>
<feature type="compositionally biased region" description="Acidic residues" evidence="1">
    <location>
        <begin position="571"/>
        <end position="590"/>
    </location>
</feature>
<feature type="region of interest" description="Disordered" evidence="1">
    <location>
        <begin position="484"/>
        <end position="555"/>
    </location>
</feature>
<feature type="region of interest" description="Disordered" evidence="1">
    <location>
        <begin position="342"/>
        <end position="413"/>
    </location>
</feature>
<gene>
    <name evidence="3" type="ORF">EMPS_08085</name>
</gene>
<feature type="compositionally biased region" description="Low complexity" evidence="1">
    <location>
        <begin position="486"/>
        <end position="525"/>
    </location>
</feature>
<feature type="compositionally biased region" description="Low complexity" evidence="1">
    <location>
        <begin position="546"/>
        <end position="555"/>
    </location>
</feature>
<proteinExistence type="predicted"/>
<reference evidence="3" key="1">
    <citation type="submission" date="2021-11" db="EMBL/GenBank/DDBJ databases">
        <authorList>
            <person name="Herlambang A."/>
            <person name="Guo Y."/>
            <person name="Takashima Y."/>
            <person name="Nishizawa T."/>
        </authorList>
    </citation>
    <scope>NUCLEOTIDE SEQUENCE</scope>
    <source>
        <strain evidence="3">E1425</strain>
    </source>
</reference>
<feature type="region of interest" description="Disordered" evidence="1">
    <location>
        <begin position="571"/>
        <end position="628"/>
    </location>
</feature>
<dbReference type="GO" id="GO:0008168">
    <property type="term" value="F:methyltransferase activity"/>
    <property type="evidence" value="ECO:0007669"/>
    <property type="project" value="TreeGrafter"/>
</dbReference>
<dbReference type="PANTHER" id="PTHR43591">
    <property type="entry name" value="METHYLTRANSFERASE"/>
    <property type="match status" value="1"/>
</dbReference>
<feature type="compositionally biased region" description="Low complexity" evidence="1">
    <location>
        <begin position="368"/>
        <end position="386"/>
    </location>
</feature>
<dbReference type="OrthoDB" id="2013972at2759"/>
<dbReference type="PANTHER" id="PTHR43591:SF24">
    <property type="entry name" value="2-METHOXY-6-POLYPRENYL-1,4-BENZOQUINOL METHYLASE, MITOCHONDRIAL"/>
    <property type="match status" value="1"/>
</dbReference>
<dbReference type="Gene3D" id="3.40.50.150">
    <property type="entry name" value="Vaccinia Virus protein VP39"/>
    <property type="match status" value="1"/>
</dbReference>
<evidence type="ECO:0000259" key="2">
    <source>
        <dbReference type="Pfam" id="PF13649"/>
    </source>
</evidence>
<feature type="region of interest" description="Disordered" evidence="1">
    <location>
        <begin position="74"/>
        <end position="138"/>
    </location>
</feature>
<dbReference type="InterPro" id="IPR041698">
    <property type="entry name" value="Methyltransf_25"/>
</dbReference>
<feature type="compositionally biased region" description="Low complexity" evidence="1">
    <location>
        <begin position="106"/>
        <end position="128"/>
    </location>
</feature>
<dbReference type="AlphaFoldDB" id="A0A9P3LZ29"/>
<dbReference type="InterPro" id="IPR029063">
    <property type="entry name" value="SAM-dependent_MTases_sf"/>
</dbReference>
<sequence length="914" mass="99954">MGNVSSSDHEKVNELLMQRAKKKISEKNRKQQQQQQQKQQHPHPQLHIQHHHRAIHANGAHTLDQPHLQNGFSMHRQKSSTRYGSQDPLEYYANSSNSSSRMVDFSPNSPSSPSLSSPSTATTPTSTSYQSDVPAYLSPRFSYDDRDEILSRGEQTGNRSLQHQGTHSQQFSSTSSPMVAMGQSGSSPIVIPQQKQQRPSYGISPNAAVPTAFTIAAATGANPKAATTTIEVHHGKSPSSPSAFVPLRRGSEQQQQLRTDPALLGTSPEAKDWLRQKPMRSSSHMIHQYNFHNHQYYQLPGTTVKVVNNTCRNMTGYPSASALSPSVSATTVATSAVLPATSMMPPSLDARSLGAGANNGPMPTSRGSLSHNSSISAVASGSASSSNTGTEWKRSSLDAESNSSNGPSSRQQTFASAPILGVRTRGLSQPEQSSATGIRKTVDTHYGHVVHLAAPPQHSVPKEAPVSKLVMSRSKISTPLTALSCAPGANSASTSSSTSHPTSGSPPSGSCLEQQQQERTQGTTTNGPGAILEAGTSQVPRHHRPSSTLSSLRSLLGNHPQGLSLIESLEEDEDDDLDSLSDTETGDSESDLAQRTQMLSMTDSAEDTQEVVSITPEKRSPRRRPPPNLEWMAERKRFSTLSLPTISIDVRDSQKGQHALWKYIGGGNSHAPLRYDISRILDSGCGLGEWTMEMAREFPNATVYGIDINPELFPSAQQPVPSNCLFTQSNLLTRLSFPDQYFDFVFQRFLYLGLTVDDWPVALKELKRVTKPGGWIELFEPCMRVHRAGTRTREVMRWCSRLLQEERGLDFDFAGEKMKRLCESAEIGFQNVRIERLSIPVGGWGGRVGQAMAENMVLIFQNLQSALSMDETESSRNGGSQKAFDGMVQSWIRECEENESYIDYYILVAQRAAL</sequence>
<organism evidence="3 4">
    <name type="scientific">Entomortierella parvispora</name>
    <dbReference type="NCBI Taxonomy" id="205924"/>
    <lineage>
        <taxon>Eukaryota</taxon>
        <taxon>Fungi</taxon>
        <taxon>Fungi incertae sedis</taxon>
        <taxon>Mucoromycota</taxon>
        <taxon>Mortierellomycotina</taxon>
        <taxon>Mortierellomycetes</taxon>
        <taxon>Mortierellales</taxon>
        <taxon>Mortierellaceae</taxon>
        <taxon>Entomortierella</taxon>
    </lineage>
</organism>
<accession>A0A9P3LZ29</accession>
<feature type="region of interest" description="Disordered" evidence="1">
    <location>
        <begin position="157"/>
        <end position="186"/>
    </location>
</feature>
<comment type="caution">
    <text evidence="3">The sequence shown here is derived from an EMBL/GenBank/DDBJ whole genome shotgun (WGS) entry which is preliminary data.</text>
</comment>
<evidence type="ECO:0000313" key="4">
    <source>
        <dbReference type="Proteomes" id="UP000827284"/>
    </source>
</evidence>
<dbReference type="Pfam" id="PF13649">
    <property type="entry name" value="Methyltransf_25"/>
    <property type="match status" value="1"/>
</dbReference>
<feature type="compositionally biased region" description="Polar residues" evidence="1">
    <location>
        <begin position="593"/>
        <end position="603"/>
    </location>
</feature>
<feature type="compositionally biased region" description="Polar residues" evidence="1">
    <location>
        <begin position="398"/>
        <end position="413"/>
    </location>
</feature>
<feature type="compositionally biased region" description="Low complexity" evidence="1">
    <location>
        <begin position="31"/>
        <end position="47"/>
    </location>
</feature>
<reference evidence="3" key="2">
    <citation type="journal article" date="2022" name="Microbiol. Resour. Announc.">
        <title>Whole-Genome Sequence of Entomortierella parvispora E1425, a Mucoromycotan Fungus Associated with Burkholderiaceae-Related Endosymbiotic Bacteria.</title>
        <authorList>
            <person name="Herlambang A."/>
            <person name="Guo Y."/>
            <person name="Takashima Y."/>
            <person name="Narisawa K."/>
            <person name="Ohta H."/>
            <person name="Nishizawa T."/>
        </authorList>
    </citation>
    <scope>NUCLEOTIDE SEQUENCE</scope>
    <source>
        <strain evidence="3">E1425</strain>
    </source>
</reference>